<dbReference type="InterPro" id="IPR036390">
    <property type="entry name" value="WH_DNA-bd_sf"/>
</dbReference>
<keyword evidence="1" id="KW-0805">Transcription regulation</keyword>
<keyword evidence="3" id="KW-0804">Transcription</keyword>
<dbReference type="SUPFAM" id="SSF46785">
    <property type="entry name" value="Winged helix' DNA-binding domain"/>
    <property type="match status" value="1"/>
</dbReference>
<sequence>MIRVEFTADDLVRTRHLPEPAPLVELKLSLMMLRRPDSTVLFGRWRRRLARSLPVAARPLFDLVLPYQGPAFIDPPSGSLAEGLEAVRTSPATLVRLGVEQRTAVGAAPAPRWLRGLLDDDAEAWDLLCEALSAAYEATLGPVWPEVERRHRAEFARYALATAETGLAAGLTQLVPGACFQDGVWEVPAPFDRRVRLGGRGLTLLPTFHWTATPVLADVPDRPVLLAYPAGPGTPLPAVAAGGPAQDPLAGVLGATRARVLLLLGEEHTTSGVARRLGVSVAAASTHAAALRGAGLIASRRDGRAVRHHRTALGTLLTRSGRLPDTASCPGG</sequence>
<dbReference type="Pfam" id="PF01022">
    <property type="entry name" value="HTH_5"/>
    <property type="match status" value="1"/>
</dbReference>
<dbReference type="SMART" id="SM00418">
    <property type="entry name" value="HTH_ARSR"/>
    <property type="match status" value="1"/>
</dbReference>
<dbReference type="GO" id="GO:0003677">
    <property type="term" value="F:DNA binding"/>
    <property type="evidence" value="ECO:0007669"/>
    <property type="project" value="UniProtKB-KW"/>
</dbReference>
<dbReference type="InterPro" id="IPR051011">
    <property type="entry name" value="Metal_resp_trans_reg"/>
</dbReference>
<reference evidence="5 6" key="1">
    <citation type="submission" date="2016-10" db="EMBL/GenBank/DDBJ databases">
        <authorList>
            <person name="de Groot N.N."/>
        </authorList>
    </citation>
    <scope>NUCLEOTIDE SEQUENCE [LARGE SCALE GENOMIC DNA]</scope>
    <source>
        <strain evidence="5 6">CGMCC 4.2023</strain>
    </source>
</reference>
<accession>A0A1H6DQN6</accession>
<proteinExistence type="predicted"/>
<dbReference type="InterPro" id="IPR001845">
    <property type="entry name" value="HTH_ArsR_DNA-bd_dom"/>
</dbReference>
<dbReference type="GO" id="GO:0003700">
    <property type="term" value="F:DNA-binding transcription factor activity"/>
    <property type="evidence" value="ECO:0007669"/>
    <property type="project" value="InterPro"/>
</dbReference>
<protein>
    <submittedName>
        <fullName evidence="5">Helix-turn-helix domain-containing protein</fullName>
    </submittedName>
</protein>
<evidence type="ECO:0000313" key="5">
    <source>
        <dbReference type="EMBL" id="SEG86996.1"/>
    </source>
</evidence>
<dbReference type="OrthoDB" id="4745720at2"/>
<evidence type="ECO:0000256" key="3">
    <source>
        <dbReference type="ARBA" id="ARBA00023163"/>
    </source>
</evidence>
<evidence type="ECO:0000256" key="2">
    <source>
        <dbReference type="ARBA" id="ARBA00023125"/>
    </source>
</evidence>
<evidence type="ECO:0000256" key="1">
    <source>
        <dbReference type="ARBA" id="ARBA00023015"/>
    </source>
</evidence>
<keyword evidence="6" id="KW-1185">Reference proteome</keyword>
<evidence type="ECO:0000313" key="6">
    <source>
        <dbReference type="Proteomes" id="UP000236754"/>
    </source>
</evidence>
<name>A0A1H6DQN6_9ACTN</name>
<dbReference type="InterPro" id="IPR036388">
    <property type="entry name" value="WH-like_DNA-bd_sf"/>
</dbReference>
<dbReference type="AlphaFoldDB" id="A0A1H6DQN6"/>
<dbReference type="EMBL" id="FNVU01000018">
    <property type="protein sequence ID" value="SEG86996.1"/>
    <property type="molecule type" value="Genomic_DNA"/>
</dbReference>
<gene>
    <name evidence="5" type="ORF">SAMN05216223_11820</name>
</gene>
<dbReference type="PANTHER" id="PTHR43132">
    <property type="entry name" value="ARSENICAL RESISTANCE OPERON REPRESSOR ARSR-RELATED"/>
    <property type="match status" value="1"/>
</dbReference>
<organism evidence="5 6">
    <name type="scientific">Actinacidiphila yanglinensis</name>
    <dbReference type="NCBI Taxonomy" id="310779"/>
    <lineage>
        <taxon>Bacteria</taxon>
        <taxon>Bacillati</taxon>
        <taxon>Actinomycetota</taxon>
        <taxon>Actinomycetes</taxon>
        <taxon>Kitasatosporales</taxon>
        <taxon>Streptomycetaceae</taxon>
        <taxon>Actinacidiphila</taxon>
    </lineage>
</organism>
<dbReference type="Proteomes" id="UP000236754">
    <property type="component" value="Unassembled WGS sequence"/>
</dbReference>
<evidence type="ECO:0000259" key="4">
    <source>
        <dbReference type="SMART" id="SM00418"/>
    </source>
</evidence>
<feature type="domain" description="HTH arsR-type" evidence="4">
    <location>
        <begin position="251"/>
        <end position="318"/>
    </location>
</feature>
<keyword evidence="2" id="KW-0238">DNA-binding</keyword>
<dbReference type="PANTHER" id="PTHR43132:SF8">
    <property type="entry name" value="HTH-TYPE TRANSCRIPTIONAL REGULATOR KMTR"/>
    <property type="match status" value="1"/>
</dbReference>
<dbReference type="Gene3D" id="1.10.10.10">
    <property type="entry name" value="Winged helix-like DNA-binding domain superfamily/Winged helix DNA-binding domain"/>
    <property type="match status" value="1"/>
</dbReference>